<keyword evidence="3" id="KW-1185">Reference proteome</keyword>
<feature type="non-terminal residue" evidence="2">
    <location>
        <position position="1"/>
    </location>
</feature>
<accession>A0AAU9WYC2</accession>
<dbReference type="EMBL" id="CALNXJ010000024">
    <property type="protein sequence ID" value="CAH3129494.1"/>
    <property type="molecule type" value="Genomic_DNA"/>
</dbReference>
<evidence type="ECO:0000313" key="2">
    <source>
        <dbReference type="EMBL" id="CAH3129494.1"/>
    </source>
</evidence>
<organism evidence="2 3">
    <name type="scientific">Pocillopora meandrina</name>
    <dbReference type="NCBI Taxonomy" id="46732"/>
    <lineage>
        <taxon>Eukaryota</taxon>
        <taxon>Metazoa</taxon>
        <taxon>Cnidaria</taxon>
        <taxon>Anthozoa</taxon>
        <taxon>Hexacorallia</taxon>
        <taxon>Scleractinia</taxon>
        <taxon>Astrocoeniina</taxon>
        <taxon>Pocilloporidae</taxon>
        <taxon>Pocillopora</taxon>
    </lineage>
</organism>
<gene>
    <name evidence="2" type="ORF">PMEA_00013981</name>
</gene>
<protein>
    <submittedName>
        <fullName evidence="2">Uncharacterized protein</fullName>
    </submittedName>
</protein>
<comment type="caution">
    <text evidence="2">The sequence shown here is derived from an EMBL/GenBank/DDBJ whole genome shotgun (WGS) entry which is preliminary data.</text>
</comment>
<dbReference type="Proteomes" id="UP001159428">
    <property type="component" value="Unassembled WGS sequence"/>
</dbReference>
<proteinExistence type="predicted"/>
<evidence type="ECO:0000313" key="3">
    <source>
        <dbReference type="Proteomes" id="UP001159428"/>
    </source>
</evidence>
<keyword evidence="1" id="KW-0732">Signal</keyword>
<feature type="signal peptide" evidence="1">
    <location>
        <begin position="1"/>
        <end position="17"/>
    </location>
</feature>
<feature type="chain" id="PRO_5043942200" evidence="1">
    <location>
        <begin position="18"/>
        <end position="179"/>
    </location>
</feature>
<sequence length="179" mass="20623">FSRSCSCFSCLSWLLAAHFNLLLDEETEPYAPYSMMTLGELNYTDVFMPWDKLEYATGMPIILINMLIGLAVGDIDKIQVNALIDRYSPLTNGICSFHPLSVELVLDMEETVPKSLVKHAHVDKHIEYPNRSAFKLYEKLLEFSRPEGDDDEENTSPDLPPAFHPLLKRMEEQENRYYI</sequence>
<dbReference type="AlphaFoldDB" id="A0AAU9WYC2"/>
<reference evidence="2 3" key="1">
    <citation type="submission" date="2022-05" db="EMBL/GenBank/DDBJ databases">
        <authorList>
            <consortium name="Genoscope - CEA"/>
            <person name="William W."/>
        </authorList>
    </citation>
    <scope>NUCLEOTIDE SEQUENCE [LARGE SCALE GENOMIC DNA]</scope>
</reference>
<evidence type="ECO:0000256" key="1">
    <source>
        <dbReference type="SAM" id="SignalP"/>
    </source>
</evidence>
<name>A0AAU9WYC2_9CNID</name>